<reference evidence="1 2" key="1">
    <citation type="submission" date="2022-04" db="EMBL/GenBank/DDBJ databases">
        <title>Positive selection, recombination, and allopatry shape intraspecific diversity of widespread and dominant cyanobacteria.</title>
        <authorList>
            <person name="Wei J."/>
            <person name="Shu W."/>
            <person name="Hu C."/>
        </authorList>
    </citation>
    <scope>NUCLEOTIDE SEQUENCE [LARGE SCALE GENOMIC DNA]</scope>
    <source>
        <strain evidence="1 2">GB2-A4</strain>
    </source>
</reference>
<dbReference type="Proteomes" id="UP001464891">
    <property type="component" value="Unassembled WGS sequence"/>
</dbReference>
<dbReference type="EMBL" id="JAMPKM010000023">
    <property type="protein sequence ID" value="MEP0820244.1"/>
    <property type="molecule type" value="Genomic_DNA"/>
</dbReference>
<sequence length="25" mass="2539">MFLSSEMASFTTGATLMVDGGSVAQ</sequence>
<comment type="caution">
    <text evidence="1">The sequence shown here is derived from an EMBL/GenBank/DDBJ whole genome shotgun (WGS) entry which is preliminary data.</text>
</comment>
<gene>
    <name evidence="1" type="ORF">NC998_24395</name>
</gene>
<accession>A0ABV0JEN1</accession>
<name>A0ABV0JEN1_9CYAN</name>
<dbReference type="SUPFAM" id="SSF51735">
    <property type="entry name" value="NAD(P)-binding Rossmann-fold domains"/>
    <property type="match status" value="1"/>
</dbReference>
<evidence type="ECO:0000313" key="2">
    <source>
        <dbReference type="Proteomes" id="UP001464891"/>
    </source>
</evidence>
<organism evidence="1 2">
    <name type="scientific">Trichocoleus desertorum GB2-A4</name>
    <dbReference type="NCBI Taxonomy" id="2933944"/>
    <lineage>
        <taxon>Bacteria</taxon>
        <taxon>Bacillati</taxon>
        <taxon>Cyanobacteriota</taxon>
        <taxon>Cyanophyceae</taxon>
        <taxon>Leptolyngbyales</taxon>
        <taxon>Trichocoleusaceae</taxon>
        <taxon>Trichocoleus</taxon>
    </lineage>
</organism>
<dbReference type="InterPro" id="IPR036291">
    <property type="entry name" value="NAD(P)-bd_dom_sf"/>
</dbReference>
<proteinExistence type="predicted"/>
<keyword evidence="2" id="KW-1185">Reference proteome</keyword>
<evidence type="ECO:0000313" key="1">
    <source>
        <dbReference type="EMBL" id="MEP0820244.1"/>
    </source>
</evidence>
<protein>
    <submittedName>
        <fullName evidence="1">SDR family oxidoreductase</fullName>
    </submittedName>
</protein>